<evidence type="ECO:0000313" key="2">
    <source>
        <dbReference type="EMBL" id="OKY77485.1"/>
    </source>
</evidence>
<protein>
    <submittedName>
        <fullName evidence="2">Uncharacterized protein</fullName>
    </submittedName>
</protein>
<comment type="caution">
    <text evidence="2">The sequence shown here is derived from an EMBL/GenBank/DDBJ whole genome shotgun (WGS) entry which is preliminary data.</text>
</comment>
<dbReference type="AlphaFoldDB" id="A0A1Q6DSY3"/>
<accession>A0A1Q6DSY3</accession>
<gene>
    <name evidence="2" type="ORF">BTN85_2136</name>
</gene>
<keyword evidence="1" id="KW-0472">Membrane</keyword>
<keyword evidence="1" id="KW-1133">Transmembrane helix</keyword>
<evidence type="ECO:0000256" key="1">
    <source>
        <dbReference type="SAM" id="Phobius"/>
    </source>
</evidence>
<dbReference type="Proteomes" id="UP000185744">
    <property type="component" value="Unassembled WGS sequence"/>
</dbReference>
<proteinExistence type="predicted"/>
<sequence length="130" mass="13750">MAIPHPRAGASIIPASPLKEPAVSVPVIWFNLYFSGIFLMPALNRAAAKIIIRAIGRCNTPSGNPTIALDMRWPADITKPPSRYPHAAAAKKPGAESSATVPVGLGSFKNDPSIAIDVKIAIRATLLVFQ</sequence>
<reference evidence="2" key="1">
    <citation type="submission" date="2016-12" db="EMBL/GenBank/DDBJ databases">
        <title>Discovery of methanogenic haloarchaea.</title>
        <authorList>
            <person name="Sorokin D.Y."/>
            <person name="Makarova K.S."/>
            <person name="Abbas B."/>
            <person name="Ferrer M."/>
            <person name="Golyshin P.N."/>
        </authorList>
    </citation>
    <scope>NUCLEOTIDE SEQUENCE [LARGE SCALE GENOMIC DNA]</scope>
    <source>
        <strain evidence="2">HMET1</strain>
    </source>
</reference>
<organism evidence="2 3">
    <name type="scientific">Methanohalarchaeum thermophilum</name>
    <dbReference type="NCBI Taxonomy" id="1903181"/>
    <lineage>
        <taxon>Archaea</taxon>
        <taxon>Methanobacteriati</taxon>
        <taxon>Methanobacteriota</taxon>
        <taxon>Methanonatronarchaeia</taxon>
        <taxon>Methanonatronarchaeales</taxon>
        <taxon>Methanonatronarchaeaceae</taxon>
        <taxon>Candidatus Methanohalarchaeum</taxon>
    </lineage>
</organism>
<feature type="transmembrane region" description="Helical" evidence="1">
    <location>
        <begin position="23"/>
        <end position="43"/>
    </location>
</feature>
<keyword evidence="1" id="KW-0812">Transmembrane</keyword>
<name>A0A1Q6DSY3_METT1</name>
<dbReference type="InParanoid" id="A0A1Q6DSY3"/>
<dbReference type="EMBL" id="MSDW01000002">
    <property type="protein sequence ID" value="OKY77485.1"/>
    <property type="molecule type" value="Genomic_DNA"/>
</dbReference>
<evidence type="ECO:0000313" key="3">
    <source>
        <dbReference type="Proteomes" id="UP000185744"/>
    </source>
</evidence>
<keyword evidence="3" id="KW-1185">Reference proteome</keyword>